<name>A0A017HC02_9RHOB</name>
<dbReference type="EMBL" id="APGJ01000007">
    <property type="protein sequence ID" value="EYD71314.1"/>
    <property type="molecule type" value="Genomic_DNA"/>
</dbReference>
<accession>A0A017HC02</accession>
<dbReference type="PATRIC" id="fig|1122180.6.peg.2942"/>
<gene>
    <name evidence="2" type="ORF">Lokhon_02962</name>
</gene>
<dbReference type="eggNOG" id="COG2931">
    <property type="taxonomic scope" value="Bacteria"/>
</dbReference>
<dbReference type="AlphaFoldDB" id="A0A017HC02"/>
<dbReference type="CDD" id="cd00081">
    <property type="entry name" value="Hint"/>
    <property type="match status" value="1"/>
</dbReference>
<dbReference type="STRING" id="1122180.Lokhon_02962"/>
<evidence type="ECO:0000313" key="3">
    <source>
        <dbReference type="Proteomes" id="UP000025047"/>
    </source>
</evidence>
<evidence type="ECO:0000259" key="1">
    <source>
        <dbReference type="Pfam" id="PF13403"/>
    </source>
</evidence>
<protein>
    <recommendedName>
        <fullName evidence="1">Hedgehog/Intein (Hint) domain-containing protein</fullName>
    </recommendedName>
</protein>
<sequence length="330" mass="35714">MGRTTMKDEQLRQLRVFDAGDVRVVQGVAHGDPLSFADELVPGDAYRLGPDAPSRCLDLSAEPDGRLRITGGAADGHAGRVLHVDSCLTLMAQDGTAEEAVVLVEVEDAAAIAVYLLPLGRLAQGDDYRLVGIDRHAGTARLAQLACASFPRGTHVARAGGAQVLVEDLAPGDRILTRDNGAQPLRWIGRTTLRATGRFAPVLIRKGALHNARDLWLSPDHRVFIWQREDRLGAGRAELMVKVRHLVNGDSVVRREGGFVDYFQLVFDDHQIVYAEGIAAESQMIDHRSADALPAGMAPHATPRHLDYEVSQTLVSGPESVALLRRASAL</sequence>
<dbReference type="InterPro" id="IPR036844">
    <property type="entry name" value="Hint_dom_sf"/>
</dbReference>
<organism evidence="2 3">
    <name type="scientific">Limimaricola hongkongensis DSM 17492</name>
    <dbReference type="NCBI Taxonomy" id="1122180"/>
    <lineage>
        <taxon>Bacteria</taxon>
        <taxon>Pseudomonadati</taxon>
        <taxon>Pseudomonadota</taxon>
        <taxon>Alphaproteobacteria</taxon>
        <taxon>Rhodobacterales</taxon>
        <taxon>Paracoccaceae</taxon>
        <taxon>Limimaricola</taxon>
    </lineage>
</organism>
<dbReference type="SUPFAM" id="SSF51294">
    <property type="entry name" value="Hedgehog/intein (Hint) domain"/>
    <property type="match status" value="1"/>
</dbReference>
<dbReference type="RefSeq" id="WP_245631469.1">
    <property type="nucleotide sequence ID" value="NZ_KB822995.1"/>
</dbReference>
<dbReference type="HOGENOM" id="CLU_051165_0_0_5"/>
<feature type="domain" description="Hedgehog/Intein (Hint)" evidence="1">
    <location>
        <begin position="149"/>
        <end position="284"/>
    </location>
</feature>
<comment type="caution">
    <text evidence="2">The sequence shown here is derived from an EMBL/GenBank/DDBJ whole genome shotgun (WGS) entry which is preliminary data.</text>
</comment>
<proteinExistence type="predicted"/>
<reference evidence="2 3" key="1">
    <citation type="submission" date="2013-03" db="EMBL/GenBank/DDBJ databases">
        <authorList>
            <person name="Fiebig A."/>
            <person name="Goeker M."/>
            <person name="Klenk H.-P.P."/>
        </authorList>
    </citation>
    <scope>NUCLEOTIDE SEQUENCE [LARGE SCALE GENOMIC DNA]</scope>
    <source>
        <strain evidence="2 3">DSM 17492</strain>
    </source>
</reference>
<keyword evidence="3" id="KW-1185">Reference proteome</keyword>
<dbReference type="Pfam" id="PF13403">
    <property type="entry name" value="Hint_2"/>
    <property type="match status" value="1"/>
</dbReference>
<dbReference type="Proteomes" id="UP000025047">
    <property type="component" value="Unassembled WGS sequence"/>
</dbReference>
<dbReference type="Gene3D" id="2.170.16.10">
    <property type="entry name" value="Hedgehog/Intein (Hint) domain"/>
    <property type="match status" value="1"/>
</dbReference>
<evidence type="ECO:0000313" key="2">
    <source>
        <dbReference type="EMBL" id="EYD71314.1"/>
    </source>
</evidence>
<dbReference type="InterPro" id="IPR028992">
    <property type="entry name" value="Hedgehog/Intein_dom"/>
</dbReference>